<dbReference type="Pfam" id="PF05063">
    <property type="entry name" value="MT-A70"/>
    <property type="match status" value="1"/>
</dbReference>
<name>A0ABR3ATL9_PHYBL</name>
<feature type="region of interest" description="Disordered" evidence="2">
    <location>
        <begin position="410"/>
        <end position="430"/>
    </location>
</feature>
<dbReference type="PROSITE" id="PS51143">
    <property type="entry name" value="MT_A70"/>
    <property type="match status" value="1"/>
</dbReference>
<accession>A0ABR3ATL9</accession>
<comment type="similarity">
    <text evidence="1">Belongs to the MT-A70-like family.</text>
</comment>
<comment type="caution">
    <text evidence="3">The sequence shown here is derived from an EMBL/GenBank/DDBJ whole genome shotgun (WGS) entry which is preliminary data.</text>
</comment>
<dbReference type="PANTHER" id="PTHR12829:SF4">
    <property type="entry name" value="N(6)-ADENINE-SPECIFIC METHYLTRANSFERASE METTL4"/>
    <property type="match status" value="1"/>
</dbReference>
<dbReference type="InterPro" id="IPR007757">
    <property type="entry name" value="MT-A70-like"/>
</dbReference>
<gene>
    <name evidence="3" type="ORF">J3Q64DRAFT_1181777</name>
</gene>
<keyword evidence="4" id="KW-1185">Reference proteome</keyword>
<sequence length="430" mass="49725">MNCIAATTEHVDIINCHAAFSMGLIGKEASWALCVGDFEVHEPYFRAKPVIADKATEDRQPKKRQKIERSVTEVETDKRHNEIRDLLLTGLEEVQLVWKNHDQTQTKVREDKDLLDFTQLASLVNATRRFSFQEIREPIFLEEDCTEMDTLSVFDTVVSNPSDYCRTLSLSKDHNYLIPSKSFFLMSDLDTSMDTLTDHAINIEGFDCIVMDPPWPNKSVHRSSHYETQDIYDFFKIPLPSLLSEEHPSLVAVWVTNRPKYRRFVIDKLFKAWGVTWVTDWYWLKLTTKGEPVMPLDSPHRKPYEQLIIGRRIPESTGEIPSNINIPPRILASVPSNRHSRKPPLDSRFLFLNGKKKKKSDIYKLMVGILAPYLPNKPKCLELFARCLTPGWTSWGNECLKFQHQHYFTSTPNHNESSETEPSRLASDIK</sequence>
<evidence type="ECO:0000313" key="3">
    <source>
        <dbReference type="EMBL" id="KAL0082015.1"/>
    </source>
</evidence>
<organism evidence="3 4">
    <name type="scientific">Phycomyces blakesleeanus</name>
    <dbReference type="NCBI Taxonomy" id="4837"/>
    <lineage>
        <taxon>Eukaryota</taxon>
        <taxon>Fungi</taxon>
        <taxon>Fungi incertae sedis</taxon>
        <taxon>Mucoromycota</taxon>
        <taxon>Mucoromycotina</taxon>
        <taxon>Mucoromycetes</taxon>
        <taxon>Mucorales</taxon>
        <taxon>Phycomycetaceae</taxon>
        <taxon>Phycomyces</taxon>
    </lineage>
</organism>
<dbReference type="PANTHER" id="PTHR12829">
    <property type="entry name" value="N6-ADENOSINE-METHYLTRANSFERASE"/>
    <property type="match status" value="1"/>
</dbReference>
<reference evidence="3 4" key="1">
    <citation type="submission" date="2024-04" db="EMBL/GenBank/DDBJ databases">
        <title>Symmetric and asymmetric DNA N6-adenine methylation regulates different biological responses in Mucorales.</title>
        <authorList>
            <consortium name="Lawrence Berkeley National Laboratory"/>
            <person name="Lax C."/>
            <person name="Mondo S.J."/>
            <person name="Osorio-Concepcion M."/>
            <person name="Muszewska A."/>
            <person name="Corrochano-Luque M."/>
            <person name="Gutierrez G."/>
            <person name="Riley R."/>
            <person name="Lipzen A."/>
            <person name="Guo J."/>
            <person name="Hundley H."/>
            <person name="Amirebrahimi M."/>
            <person name="Ng V."/>
            <person name="Lorenzo-Gutierrez D."/>
            <person name="Binder U."/>
            <person name="Yang J."/>
            <person name="Song Y."/>
            <person name="Canovas D."/>
            <person name="Navarro E."/>
            <person name="Freitag M."/>
            <person name="Gabaldon T."/>
            <person name="Grigoriev I.V."/>
            <person name="Corrochano L.M."/>
            <person name="Nicolas F.E."/>
            <person name="Garre V."/>
        </authorList>
    </citation>
    <scope>NUCLEOTIDE SEQUENCE [LARGE SCALE GENOMIC DNA]</scope>
    <source>
        <strain evidence="3 4">L51</strain>
    </source>
</reference>
<dbReference type="InterPro" id="IPR029063">
    <property type="entry name" value="SAM-dependent_MTases_sf"/>
</dbReference>
<dbReference type="SUPFAM" id="SSF53335">
    <property type="entry name" value="S-adenosyl-L-methionine-dependent methyltransferases"/>
    <property type="match status" value="1"/>
</dbReference>
<evidence type="ECO:0000313" key="4">
    <source>
        <dbReference type="Proteomes" id="UP001448207"/>
    </source>
</evidence>
<evidence type="ECO:0000256" key="1">
    <source>
        <dbReference type="PROSITE-ProRule" id="PRU00489"/>
    </source>
</evidence>
<dbReference type="EMBL" id="JBCLYO010000016">
    <property type="protein sequence ID" value="KAL0082015.1"/>
    <property type="molecule type" value="Genomic_DNA"/>
</dbReference>
<proteinExistence type="inferred from homology"/>
<dbReference type="Proteomes" id="UP001448207">
    <property type="component" value="Unassembled WGS sequence"/>
</dbReference>
<evidence type="ECO:0000256" key="2">
    <source>
        <dbReference type="SAM" id="MobiDB-lite"/>
    </source>
</evidence>
<protein>
    <submittedName>
        <fullName evidence="3">MT-A70-domain-containing protein</fullName>
    </submittedName>
</protein>